<dbReference type="InterPro" id="IPR001138">
    <property type="entry name" value="Zn2Cys6_DnaBD"/>
</dbReference>
<keyword evidence="1" id="KW-0539">Nucleus</keyword>
<name>A0A9P9D2W1_9HYPO</name>
<dbReference type="EMBL" id="JAGMUU010000054">
    <property type="protein sequence ID" value="KAH7111696.1"/>
    <property type="molecule type" value="Genomic_DNA"/>
</dbReference>
<feature type="region of interest" description="Disordered" evidence="3">
    <location>
        <begin position="183"/>
        <end position="224"/>
    </location>
</feature>
<feature type="coiled-coil region" evidence="2">
    <location>
        <begin position="104"/>
        <end position="138"/>
    </location>
</feature>
<dbReference type="PANTHER" id="PTHR47256">
    <property type="entry name" value="ZN(II)2CYS6 TRANSCRIPTION FACTOR (EUROFUNG)-RELATED"/>
    <property type="match status" value="1"/>
</dbReference>
<gene>
    <name evidence="5" type="ORF">B0J13DRAFT_534230</name>
</gene>
<keyword evidence="2" id="KW-0175">Coiled coil</keyword>
<dbReference type="GO" id="GO:0008270">
    <property type="term" value="F:zinc ion binding"/>
    <property type="evidence" value="ECO:0007669"/>
    <property type="project" value="InterPro"/>
</dbReference>
<accession>A0A9P9D2W1</accession>
<dbReference type="OrthoDB" id="5595695at2759"/>
<dbReference type="Proteomes" id="UP000717696">
    <property type="component" value="Unassembled WGS sequence"/>
</dbReference>
<dbReference type="PANTHER" id="PTHR47256:SF1">
    <property type="entry name" value="ZN(II)2CYS6 TRANSCRIPTION FACTOR (EUROFUNG)"/>
    <property type="match status" value="1"/>
</dbReference>
<evidence type="ECO:0000259" key="4">
    <source>
        <dbReference type="Pfam" id="PF00172"/>
    </source>
</evidence>
<reference evidence="5" key="1">
    <citation type="journal article" date="2021" name="Nat. Commun.">
        <title>Genetic determinants of endophytism in the Arabidopsis root mycobiome.</title>
        <authorList>
            <person name="Mesny F."/>
            <person name="Miyauchi S."/>
            <person name="Thiergart T."/>
            <person name="Pickel B."/>
            <person name="Atanasova L."/>
            <person name="Karlsson M."/>
            <person name="Huettel B."/>
            <person name="Barry K.W."/>
            <person name="Haridas S."/>
            <person name="Chen C."/>
            <person name="Bauer D."/>
            <person name="Andreopoulos W."/>
            <person name="Pangilinan J."/>
            <person name="LaButti K."/>
            <person name="Riley R."/>
            <person name="Lipzen A."/>
            <person name="Clum A."/>
            <person name="Drula E."/>
            <person name="Henrissat B."/>
            <person name="Kohler A."/>
            <person name="Grigoriev I.V."/>
            <person name="Martin F.M."/>
            <person name="Hacquard S."/>
        </authorList>
    </citation>
    <scope>NUCLEOTIDE SEQUENCE</scope>
    <source>
        <strain evidence="5">MPI-CAGE-AT-0021</strain>
    </source>
</reference>
<dbReference type="Gene3D" id="4.10.240.10">
    <property type="entry name" value="Zn(2)-C6 fungal-type DNA-binding domain"/>
    <property type="match status" value="1"/>
</dbReference>
<evidence type="ECO:0000256" key="1">
    <source>
        <dbReference type="ARBA" id="ARBA00023242"/>
    </source>
</evidence>
<dbReference type="InterPro" id="IPR053187">
    <property type="entry name" value="Notoamide_regulator"/>
</dbReference>
<proteinExistence type="predicted"/>
<feature type="compositionally biased region" description="Polar residues" evidence="3">
    <location>
        <begin position="41"/>
        <end position="54"/>
    </location>
</feature>
<dbReference type="InterPro" id="IPR036864">
    <property type="entry name" value="Zn2-C6_fun-type_DNA-bd_sf"/>
</dbReference>
<evidence type="ECO:0000313" key="5">
    <source>
        <dbReference type="EMBL" id="KAH7111696.1"/>
    </source>
</evidence>
<dbReference type="AlphaFoldDB" id="A0A9P9D2W1"/>
<protein>
    <recommendedName>
        <fullName evidence="4">Zn(2)-C6 fungal-type domain-containing protein</fullName>
    </recommendedName>
</protein>
<dbReference type="SUPFAM" id="SSF57701">
    <property type="entry name" value="Zn2/Cys6 DNA-binding domain"/>
    <property type="match status" value="1"/>
</dbReference>
<dbReference type="Pfam" id="PF00172">
    <property type="entry name" value="Zn_clus"/>
    <property type="match status" value="1"/>
</dbReference>
<sequence length="224" mass="24876">MTHNTASCEKLTASRNILVTRKVVLFSIYRLLTTKIPSSDAQLNMSESHPSQYRQLLPRPMHGGPSGPPPPRTAVPKRSIVKCDGRRPNCPTCIAAGRDCRYAAHPLELQMAAIKRKLDELQERMVDHENLYETLRTRQPEEAEEVLRRIQAGGDIKSVTEDIEGGNLLLELIAPPAFTPPQLPAQSVPFHEAAPPRPFAGDPQAQLPVRETRLSFGQPRLTSP</sequence>
<comment type="caution">
    <text evidence="5">The sequence shown here is derived from an EMBL/GenBank/DDBJ whole genome shotgun (WGS) entry which is preliminary data.</text>
</comment>
<dbReference type="GO" id="GO:0000981">
    <property type="term" value="F:DNA-binding transcription factor activity, RNA polymerase II-specific"/>
    <property type="evidence" value="ECO:0007669"/>
    <property type="project" value="InterPro"/>
</dbReference>
<organism evidence="5 6">
    <name type="scientific">Dactylonectria estremocensis</name>
    <dbReference type="NCBI Taxonomy" id="1079267"/>
    <lineage>
        <taxon>Eukaryota</taxon>
        <taxon>Fungi</taxon>
        <taxon>Dikarya</taxon>
        <taxon>Ascomycota</taxon>
        <taxon>Pezizomycotina</taxon>
        <taxon>Sordariomycetes</taxon>
        <taxon>Hypocreomycetidae</taxon>
        <taxon>Hypocreales</taxon>
        <taxon>Nectriaceae</taxon>
        <taxon>Dactylonectria</taxon>
    </lineage>
</organism>
<dbReference type="CDD" id="cd00067">
    <property type="entry name" value="GAL4"/>
    <property type="match status" value="1"/>
</dbReference>
<feature type="domain" description="Zn(2)-C6 fungal-type" evidence="4">
    <location>
        <begin position="81"/>
        <end position="103"/>
    </location>
</feature>
<evidence type="ECO:0000256" key="3">
    <source>
        <dbReference type="SAM" id="MobiDB-lite"/>
    </source>
</evidence>
<evidence type="ECO:0000313" key="6">
    <source>
        <dbReference type="Proteomes" id="UP000717696"/>
    </source>
</evidence>
<keyword evidence="6" id="KW-1185">Reference proteome</keyword>
<feature type="region of interest" description="Disordered" evidence="3">
    <location>
        <begin position="41"/>
        <end position="74"/>
    </location>
</feature>
<evidence type="ECO:0000256" key="2">
    <source>
        <dbReference type="SAM" id="Coils"/>
    </source>
</evidence>